<reference evidence="1 2" key="1">
    <citation type="journal article" date="2018" name="Aquat. Microb. Ecol.">
        <title>Gammaproteobacterial methanotrophs dominate.</title>
        <authorList>
            <person name="Rissanen A.J."/>
            <person name="Saarenheimo J."/>
            <person name="Tiirola M."/>
            <person name="Peura S."/>
            <person name="Aalto S.L."/>
            <person name="Karvinen A."/>
            <person name="Nykanen H."/>
        </authorList>
    </citation>
    <scope>NUCLEOTIDE SEQUENCE [LARGE SCALE GENOMIC DNA]</scope>
    <source>
        <strain evidence="1">AMbin10</strain>
    </source>
</reference>
<accession>A0A2W4QU13</accession>
<name>A0A2W4QU13_9GAMM</name>
<comment type="caution">
    <text evidence="1">The sequence shown here is derived from an EMBL/GenBank/DDBJ whole genome shotgun (WGS) entry which is preliminary data.</text>
</comment>
<proteinExistence type="predicted"/>
<sequence>MNFEWDENKREANIAKHGLDLMTGACLFDGRRVYSYPSPRGEENRYVTVGLLAEELVAVVWTARETGIRLISLRRARDAEKRIYRAQFGG</sequence>
<dbReference type="InterPro" id="IPR038573">
    <property type="entry name" value="BrnT_sf"/>
</dbReference>
<dbReference type="Gene3D" id="3.10.450.530">
    <property type="entry name" value="Ribonuclease toxin, BrnT, of type II toxin-antitoxin system"/>
    <property type="match status" value="1"/>
</dbReference>
<dbReference type="Pfam" id="PF04365">
    <property type="entry name" value="BrnT_toxin"/>
    <property type="match status" value="1"/>
</dbReference>
<evidence type="ECO:0000313" key="1">
    <source>
        <dbReference type="EMBL" id="PZN75541.1"/>
    </source>
</evidence>
<dbReference type="Proteomes" id="UP000249396">
    <property type="component" value="Unassembled WGS sequence"/>
</dbReference>
<organism evidence="1 2">
    <name type="scientific">Candidatus Methylumidiphilus alinenensis</name>
    <dbReference type="NCBI Taxonomy" id="2202197"/>
    <lineage>
        <taxon>Bacteria</taxon>
        <taxon>Pseudomonadati</taxon>
        <taxon>Pseudomonadota</taxon>
        <taxon>Gammaproteobacteria</taxon>
        <taxon>Methylococcales</taxon>
        <taxon>Candidatus Methylumidiphilus</taxon>
    </lineage>
</organism>
<dbReference type="EMBL" id="QJPH01000383">
    <property type="protein sequence ID" value="PZN75541.1"/>
    <property type="molecule type" value="Genomic_DNA"/>
</dbReference>
<protein>
    <submittedName>
        <fullName evidence="1">BrnT family toxin</fullName>
    </submittedName>
</protein>
<dbReference type="InterPro" id="IPR007460">
    <property type="entry name" value="BrnT_toxin"/>
</dbReference>
<evidence type="ECO:0000313" key="2">
    <source>
        <dbReference type="Proteomes" id="UP000249396"/>
    </source>
</evidence>
<dbReference type="AlphaFoldDB" id="A0A2W4QU13"/>
<gene>
    <name evidence="1" type="ORF">DM484_18460</name>
</gene>